<name>A0A198UPD4_MORCA</name>
<keyword evidence="3 6" id="KW-0547">Nucleotide-binding</keyword>
<organism evidence="8 9">
    <name type="scientific">Moraxella catarrhalis</name>
    <name type="common">Branhamella catarrhalis</name>
    <dbReference type="NCBI Taxonomy" id="480"/>
    <lineage>
        <taxon>Bacteria</taxon>
        <taxon>Pseudomonadati</taxon>
        <taxon>Pseudomonadota</taxon>
        <taxon>Gammaproteobacteria</taxon>
        <taxon>Moraxellales</taxon>
        <taxon>Moraxellaceae</taxon>
        <taxon>Moraxella</taxon>
    </lineage>
</organism>
<evidence type="ECO:0000256" key="1">
    <source>
        <dbReference type="ARBA" id="ARBA00022490"/>
    </source>
</evidence>
<keyword evidence="6" id="KW-0227">DNA damage</keyword>
<dbReference type="InterPro" id="IPR042174">
    <property type="entry name" value="RecF_2"/>
</dbReference>
<accession>A0A198UPD4</accession>
<dbReference type="InterPro" id="IPR027417">
    <property type="entry name" value="P-loop_NTPase"/>
</dbReference>
<dbReference type="Gene3D" id="3.40.50.300">
    <property type="entry name" value="P-loop containing nucleotide triphosphate hydrolases"/>
    <property type="match status" value="1"/>
</dbReference>
<feature type="domain" description="RecF/RecN/SMC N-terminal" evidence="7">
    <location>
        <begin position="1"/>
        <end position="361"/>
    </location>
</feature>
<comment type="subcellular location">
    <subcellularLocation>
        <location evidence="6">Cytoplasm</location>
    </subcellularLocation>
</comment>
<dbReference type="PANTHER" id="PTHR32182:SF0">
    <property type="entry name" value="DNA REPLICATION AND REPAIR PROTEIN RECF"/>
    <property type="match status" value="1"/>
</dbReference>
<dbReference type="GO" id="GO:0005524">
    <property type="term" value="F:ATP binding"/>
    <property type="evidence" value="ECO:0007669"/>
    <property type="project" value="UniProtKB-UniRule"/>
</dbReference>
<dbReference type="eggNOG" id="COG1195">
    <property type="taxonomic scope" value="Bacteria"/>
</dbReference>
<dbReference type="PATRIC" id="fig|480.237.peg.1777"/>
<comment type="function">
    <text evidence="6">The RecF protein is involved in DNA metabolism; it is required for DNA replication and normal SOS inducibility. RecF binds preferentially to single-stranded, linear DNA. It also seems to bind ATP.</text>
</comment>
<dbReference type="Gene3D" id="1.20.1050.90">
    <property type="entry name" value="RecF/RecN/SMC, N-terminal domain"/>
    <property type="match status" value="1"/>
</dbReference>
<dbReference type="NCBIfam" id="TIGR00611">
    <property type="entry name" value="recf"/>
    <property type="match status" value="1"/>
</dbReference>
<comment type="caution">
    <text evidence="8">The sequence shown here is derived from an EMBL/GenBank/DDBJ whole genome shotgun (WGS) entry which is preliminary data.</text>
</comment>
<keyword evidence="1 6" id="KW-0963">Cytoplasm</keyword>
<dbReference type="PANTHER" id="PTHR32182">
    <property type="entry name" value="DNA REPLICATION AND REPAIR PROTEIN RECF"/>
    <property type="match status" value="1"/>
</dbReference>
<evidence type="ECO:0000313" key="9">
    <source>
        <dbReference type="Proteomes" id="UP000078228"/>
    </source>
</evidence>
<dbReference type="GO" id="GO:0000731">
    <property type="term" value="P:DNA synthesis involved in DNA repair"/>
    <property type="evidence" value="ECO:0007669"/>
    <property type="project" value="TreeGrafter"/>
</dbReference>
<evidence type="ECO:0000256" key="3">
    <source>
        <dbReference type="ARBA" id="ARBA00022741"/>
    </source>
</evidence>
<keyword evidence="2 6" id="KW-0235">DNA replication</keyword>
<reference evidence="8 9" key="1">
    <citation type="journal article" date="2016" name="Genome Biol. Evol.">
        <title>Comparative Genomic Analyses of the Moraxella catarrhalis Serosensitive and Seroresistant Lineages Demonstrate Their Independent Evolution.</title>
        <authorList>
            <person name="Earl J.P."/>
            <person name="de Vries S.P."/>
            <person name="Ahmed A."/>
            <person name="Powell E."/>
            <person name="Schultz M.P."/>
            <person name="Hermans P.W."/>
            <person name="Hill D.J."/>
            <person name="Zhou Z."/>
            <person name="Constantinidou C.I."/>
            <person name="Hu F.Z."/>
            <person name="Bootsma H.J."/>
            <person name="Ehrlich G.D."/>
        </authorList>
    </citation>
    <scope>NUCLEOTIDE SEQUENCE [LARGE SCALE GENOMIC DNA]</scope>
    <source>
        <strain evidence="8 9">Z7542</strain>
    </source>
</reference>
<keyword evidence="4 6" id="KW-0067">ATP-binding</keyword>
<dbReference type="Proteomes" id="UP000078228">
    <property type="component" value="Unassembled WGS sequence"/>
</dbReference>
<dbReference type="GO" id="GO:0005737">
    <property type="term" value="C:cytoplasm"/>
    <property type="evidence" value="ECO:0007669"/>
    <property type="project" value="UniProtKB-SubCell"/>
</dbReference>
<dbReference type="GO" id="GO:0009432">
    <property type="term" value="P:SOS response"/>
    <property type="evidence" value="ECO:0007669"/>
    <property type="project" value="UniProtKB-UniRule"/>
</dbReference>
<dbReference type="GO" id="GO:0006302">
    <property type="term" value="P:double-strand break repair"/>
    <property type="evidence" value="ECO:0007669"/>
    <property type="project" value="TreeGrafter"/>
</dbReference>
<dbReference type="RefSeq" id="WP_064610970.1">
    <property type="nucleotide sequence ID" value="NZ_LXHB01000076.1"/>
</dbReference>
<protein>
    <recommendedName>
        <fullName evidence="6">DNA replication and repair protein RecF</fullName>
    </recommendedName>
</protein>
<dbReference type="EMBL" id="LXHC01000002">
    <property type="protein sequence ID" value="OAU98373.1"/>
    <property type="molecule type" value="Genomic_DNA"/>
</dbReference>
<feature type="binding site" evidence="6">
    <location>
        <begin position="28"/>
        <end position="35"/>
    </location>
    <ligand>
        <name>ATP</name>
        <dbReference type="ChEBI" id="CHEBI:30616"/>
    </ligand>
</feature>
<evidence type="ECO:0000256" key="5">
    <source>
        <dbReference type="ARBA" id="ARBA00023125"/>
    </source>
</evidence>
<keyword evidence="6" id="KW-0234">DNA repair</keyword>
<proteinExistence type="inferred from homology"/>
<dbReference type="Pfam" id="PF02463">
    <property type="entry name" value="SMC_N"/>
    <property type="match status" value="1"/>
</dbReference>
<dbReference type="SUPFAM" id="SSF52540">
    <property type="entry name" value="P-loop containing nucleoside triphosphate hydrolases"/>
    <property type="match status" value="1"/>
</dbReference>
<keyword evidence="5 6" id="KW-0238">DNA-binding</keyword>
<dbReference type="GO" id="GO:0003697">
    <property type="term" value="F:single-stranded DNA binding"/>
    <property type="evidence" value="ECO:0007669"/>
    <property type="project" value="UniProtKB-UniRule"/>
</dbReference>
<dbReference type="AlphaFoldDB" id="A0A198UPD4"/>
<evidence type="ECO:0000313" key="8">
    <source>
        <dbReference type="EMBL" id="OAU98373.1"/>
    </source>
</evidence>
<evidence type="ECO:0000256" key="4">
    <source>
        <dbReference type="ARBA" id="ARBA00022840"/>
    </source>
</evidence>
<dbReference type="GO" id="GO:0006260">
    <property type="term" value="P:DNA replication"/>
    <property type="evidence" value="ECO:0007669"/>
    <property type="project" value="UniProtKB-UniRule"/>
</dbReference>
<dbReference type="InterPro" id="IPR003395">
    <property type="entry name" value="RecF/RecN/SMC_N"/>
</dbReference>
<dbReference type="OrthoDB" id="9803889at2"/>
<sequence>MIKQLQIHELRNLKQVNLALAACNLIVGANGSGKTSLLEAVFLLSRGKSFRHHEPKRYIRHHQSACTVWARTTFEDSCTLAIQKKLDETGKSDTILKFNDHTVPTQSTLSFHLPTLLIDPVSMSLLDEGSVSRRQMLDWLAFHIQPKFYHQWLQYQRLLKQRNALLKQPGIHHKLPELFAWDEQLGFYAHALHEHRLAVFDQWVRYFDEMIKQLLPEYHSSLSLQYLAGFDHSEPLSQTLKARLNQDISLGYTRIGAHRADVNVKIHFQNEQGQKIREQATHVLSRGEKKLLITALKLSQLKLMCHAIQEVSVQTAHPPVVLIDDLDAELDDDAIEILLKAVLSLPCQVIITSLNVQTHQKILALKSDGFMATSIPNQRTAEDLSYKMFHVEQGKFQECNIS</sequence>
<dbReference type="InterPro" id="IPR001238">
    <property type="entry name" value="DNA-binding_RecF"/>
</dbReference>
<comment type="similarity">
    <text evidence="6">Belongs to the RecF family.</text>
</comment>
<evidence type="ECO:0000259" key="7">
    <source>
        <dbReference type="Pfam" id="PF02463"/>
    </source>
</evidence>
<dbReference type="HAMAP" id="MF_00365">
    <property type="entry name" value="RecF"/>
    <property type="match status" value="1"/>
</dbReference>
<evidence type="ECO:0000256" key="2">
    <source>
        <dbReference type="ARBA" id="ARBA00022705"/>
    </source>
</evidence>
<gene>
    <name evidence="6" type="primary">recF</name>
    <name evidence="8" type="ORF">AO384_0134</name>
</gene>
<evidence type="ECO:0000256" key="6">
    <source>
        <dbReference type="HAMAP-Rule" id="MF_00365"/>
    </source>
</evidence>
<keyword evidence="9" id="KW-1185">Reference proteome</keyword>
<keyword evidence="6" id="KW-0742">SOS response</keyword>